<dbReference type="EMBL" id="CAGKOT010000005">
    <property type="protein sequence ID" value="CAB5339990.1"/>
    <property type="molecule type" value="Genomic_DNA"/>
</dbReference>
<dbReference type="VEuPathDB" id="FungiDB:RhiirFUN_024813"/>
<reference evidence="1" key="1">
    <citation type="submission" date="2020-05" db="EMBL/GenBank/DDBJ databases">
        <authorList>
            <person name="Rincon C."/>
            <person name="Sanders R I."/>
            <person name="Robbins C."/>
            <person name="Chaturvedi A."/>
        </authorList>
    </citation>
    <scope>NUCLEOTIDE SEQUENCE</scope>
    <source>
        <strain evidence="1">CHB12</strain>
    </source>
</reference>
<comment type="caution">
    <text evidence="1">The sequence shown here is derived from an EMBL/GenBank/DDBJ whole genome shotgun (WGS) entry which is preliminary data.</text>
</comment>
<organism evidence="1 2">
    <name type="scientific">Rhizophagus irregularis</name>
    <dbReference type="NCBI Taxonomy" id="588596"/>
    <lineage>
        <taxon>Eukaryota</taxon>
        <taxon>Fungi</taxon>
        <taxon>Fungi incertae sedis</taxon>
        <taxon>Mucoromycota</taxon>
        <taxon>Glomeromycotina</taxon>
        <taxon>Glomeromycetes</taxon>
        <taxon>Glomerales</taxon>
        <taxon>Glomeraceae</taxon>
        <taxon>Rhizophagus</taxon>
    </lineage>
</organism>
<evidence type="ECO:0000313" key="2">
    <source>
        <dbReference type="Proteomes" id="UP000684084"/>
    </source>
</evidence>
<protein>
    <submittedName>
        <fullName evidence="1">Uncharacterized protein</fullName>
    </submittedName>
</protein>
<dbReference type="AlphaFoldDB" id="A0A915YUM0"/>
<evidence type="ECO:0000313" key="1">
    <source>
        <dbReference type="EMBL" id="CAB5339990.1"/>
    </source>
</evidence>
<accession>A0A915YUM0</accession>
<name>A0A915YUM0_9GLOM</name>
<sequence>MKSPEVAIKGNEAVCKTSEDCHQYWSKLTEHSAEHRANAEKRVMEFDTIIGQKWVDDLARESKRRRRETSPLEKYSNCDNVESLIEDDVGDENDYDKTDDEFDESKIERLVFENVCSPGKTKPPKYHRDHFEIYRINIYKNQSELWRVCLADKDKCLAEKIFELEVPQKFEDDWVKLADIYKMMLLIERIFRHNDDVYHDYTKSAKKKEYRTCSKKNFRGNEIYCMGM</sequence>
<dbReference type="OrthoDB" id="2329773at2759"/>
<gene>
    <name evidence="1" type="ORF">CHRIB12_LOCUS3569</name>
</gene>
<dbReference type="Proteomes" id="UP000684084">
    <property type="component" value="Unassembled WGS sequence"/>
</dbReference>
<proteinExistence type="predicted"/>